<feature type="compositionally biased region" description="Polar residues" evidence="3">
    <location>
        <begin position="162"/>
        <end position="174"/>
    </location>
</feature>
<dbReference type="InterPro" id="IPR000424">
    <property type="entry name" value="Primosome_PriB/ssb"/>
</dbReference>
<dbReference type="SUPFAM" id="SSF50249">
    <property type="entry name" value="Nucleic acid-binding proteins"/>
    <property type="match status" value="1"/>
</dbReference>
<evidence type="ECO:0000313" key="6">
    <source>
        <dbReference type="Proteomes" id="UP000003656"/>
    </source>
</evidence>
<dbReference type="CDD" id="cd04496">
    <property type="entry name" value="SSB_OBF"/>
    <property type="match status" value="1"/>
</dbReference>
<dbReference type="GO" id="GO:0006260">
    <property type="term" value="P:DNA replication"/>
    <property type="evidence" value="ECO:0007669"/>
    <property type="project" value="InterPro"/>
</dbReference>
<keyword evidence="7" id="KW-1185">Reference proteome</keyword>
<reference evidence="4 6" key="1">
    <citation type="submission" date="2009-11" db="EMBL/GenBank/DDBJ databases">
        <authorList>
            <person name="Weinstock G."/>
            <person name="Sodergren E."/>
            <person name="Clifton S."/>
            <person name="Fulton L."/>
            <person name="Fulton B."/>
            <person name="Courtney L."/>
            <person name="Fronick C."/>
            <person name="Harrison M."/>
            <person name="Strong C."/>
            <person name="Farmer C."/>
            <person name="Delahaunty K."/>
            <person name="Markovic C."/>
            <person name="Hall O."/>
            <person name="Minx P."/>
            <person name="Tomlinson C."/>
            <person name="Mitreva M."/>
            <person name="Nelson J."/>
            <person name="Hou S."/>
            <person name="Wollam A."/>
            <person name="Pepin K.H."/>
            <person name="Johnson M."/>
            <person name="Bhonagiri V."/>
            <person name="Nash W.E."/>
            <person name="Warren W."/>
            <person name="Chinwalla A."/>
            <person name="Mardis E.R."/>
            <person name="Wilson R.K."/>
        </authorList>
    </citation>
    <scope>NUCLEOTIDE SEQUENCE [LARGE SCALE GENOMIC DNA]</scope>
    <source>
        <strain evidence="4 6">DSM 20093</strain>
    </source>
</reference>
<dbReference type="InterPro" id="IPR012340">
    <property type="entry name" value="NA-bd_OB-fold"/>
</dbReference>
<dbReference type="RefSeq" id="WP_006295081.1">
    <property type="nucleotide sequence ID" value="NZ_ABXB03000003.1"/>
</dbReference>
<keyword evidence="1 2" id="KW-0238">DNA-binding</keyword>
<organism evidence="4 6">
    <name type="scientific">Bifidobacterium gallicum DSM 20093 = LMG 11596</name>
    <dbReference type="NCBI Taxonomy" id="561180"/>
    <lineage>
        <taxon>Bacteria</taxon>
        <taxon>Bacillati</taxon>
        <taxon>Actinomycetota</taxon>
        <taxon>Actinomycetes</taxon>
        <taxon>Bifidobacteriales</taxon>
        <taxon>Bifidobacteriaceae</taxon>
        <taxon>Bifidobacterium</taxon>
    </lineage>
</organism>
<dbReference type="PROSITE" id="PS50935">
    <property type="entry name" value="SSB"/>
    <property type="match status" value="1"/>
</dbReference>
<dbReference type="AlphaFoldDB" id="D1NUV4"/>
<dbReference type="eggNOG" id="COG0629">
    <property type="taxonomic scope" value="Bacteria"/>
</dbReference>
<gene>
    <name evidence="5" type="ORF">BGLCM_0249</name>
    <name evidence="4" type="ORF">BIFGAL_03631</name>
</gene>
<dbReference type="OrthoDB" id="4427276at2"/>
<proteinExistence type="predicted"/>
<dbReference type="STRING" id="561180.BIFGAL_03631"/>
<sequence>MALQQALVTINGFLGSDVQEFGNEPSHSGSMFRLGSTRRYQDKSGEWRNLPTTWITVKAFRTLGQNAAMSLRKGDPVVVTGLLSTENWQGPDGSGRSRMVLDAQIIGHDLSFGISNFKRPGTKEAPHATDARPQSRDEGAAGSRPGMPATVDGRTDPASLVSLGSTTATNSQPVAPTAAANAGTTVLNAPSSAPATAPATISAPTTSVASAAATTPVTTPEPVAVPSTVTVEPRTGEIVEEEFAAPTNM</sequence>
<dbReference type="Proteomes" id="UP000029074">
    <property type="component" value="Unassembled WGS sequence"/>
</dbReference>
<name>D1NUV4_9BIFI</name>
<dbReference type="Proteomes" id="UP000003656">
    <property type="component" value="Unassembled WGS sequence"/>
</dbReference>
<evidence type="ECO:0000256" key="2">
    <source>
        <dbReference type="PROSITE-ProRule" id="PRU00252"/>
    </source>
</evidence>
<dbReference type="EMBL" id="ABXB03000003">
    <property type="protein sequence ID" value="EFA22605.1"/>
    <property type="molecule type" value="Genomic_DNA"/>
</dbReference>
<evidence type="ECO:0000313" key="7">
    <source>
        <dbReference type="Proteomes" id="UP000029074"/>
    </source>
</evidence>
<evidence type="ECO:0000256" key="1">
    <source>
        <dbReference type="ARBA" id="ARBA00023125"/>
    </source>
</evidence>
<feature type="compositionally biased region" description="Basic and acidic residues" evidence="3">
    <location>
        <begin position="121"/>
        <end position="139"/>
    </location>
</feature>
<feature type="region of interest" description="Disordered" evidence="3">
    <location>
        <begin position="116"/>
        <end position="174"/>
    </location>
</feature>
<dbReference type="GO" id="GO:0009295">
    <property type="term" value="C:nucleoid"/>
    <property type="evidence" value="ECO:0007669"/>
    <property type="project" value="TreeGrafter"/>
</dbReference>
<dbReference type="Pfam" id="PF00436">
    <property type="entry name" value="SSB"/>
    <property type="match status" value="1"/>
</dbReference>
<protein>
    <submittedName>
        <fullName evidence="4">Single-strand binding family protein</fullName>
    </submittedName>
    <submittedName>
        <fullName evidence="5">Single-strand binding protein</fullName>
    </submittedName>
</protein>
<dbReference type="PANTHER" id="PTHR10302">
    <property type="entry name" value="SINGLE-STRANDED DNA-BINDING PROTEIN"/>
    <property type="match status" value="1"/>
</dbReference>
<evidence type="ECO:0000256" key="3">
    <source>
        <dbReference type="SAM" id="MobiDB-lite"/>
    </source>
</evidence>
<reference evidence="5 7" key="2">
    <citation type="submission" date="2014-03" db="EMBL/GenBank/DDBJ databases">
        <title>Genomics of Bifidobacteria.</title>
        <authorList>
            <person name="Ventura M."/>
            <person name="Milani C."/>
            <person name="Lugli G.A."/>
        </authorList>
    </citation>
    <scope>NUCLEOTIDE SEQUENCE [LARGE SCALE GENOMIC DNA]</scope>
    <source>
        <strain evidence="5 7">LMG 11596</strain>
    </source>
</reference>
<evidence type="ECO:0000313" key="4">
    <source>
        <dbReference type="EMBL" id="EFA22605.1"/>
    </source>
</evidence>
<dbReference type="EMBL" id="JGYW01000002">
    <property type="protein sequence ID" value="KFI59583.1"/>
    <property type="molecule type" value="Genomic_DNA"/>
</dbReference>
<dbReference type="InterPro" id="IPR011344">
    <property type="entry name" value="ssDNA-bd"/>
</dbReference>
<dbReference type="Gene3D" id="2.40.50.140">
    <property type="entry name" value="Nucleic acid-binding proteins"/>
    <property type="match status" value="1"/>
</dbReference>
<comment type="caution">
    <text evidence="4">The sequence shown here is derived from an EMBL/GenBank/DDBJ whole genome shotgun (WGS) entry which is preliminary data.</text>
</comment>
<dbReference type="PANTHER" id="PTHR10302:SF0">
    <property type="entry name" value="SINGLE-STRANDED DNA-BINDING PROTEIN, MITOCHONDRIAL"/>
    <property type="match status" value="1"/>
</dbReference>
<dbReference type="GO" id="GO:0003697">
    <property type="term" value="F:single-stranded DNA binding"/>
    <property type="evidence" value="ECO:0007669"/>
    <property type="project" value="InterPro"/>
</dbReference>
<accession>D1NUV4</accession>
<evidence type="ECO:0000313" key="5">
    <source>
        <dbReference type="EMBL" id="KFI59583.1"/>
    </source>
</evidence>